<reference evidence="1 2" key="1">
    <citation type="submission" date="2019-03" db="EMBL/GenBank/DDBJ databases">
        <title>Genomic Encyclopedia of Type Strains, Phase IV (KMG-IV): sequencing the most valuable type-strain genomes for metagenomic binning, comparative biology and taxonomic classification.</title>
        <authorList>
            <person name="Goeker M."/>
        </authorList>
    </citation>
    <scope>NUCLEOTIDE SEQUENCE [LARGE SCALE GENOMIC DNA]</scope>
    <source>
        <strain evidence="1 2">DSM 24455</strain>
    </source>
</reference>
<dbReference type="Proteomes" id="UP000295325">
    <property type="component" value="Unassembled WGS sequence"/>
</dbReference>
<comment type="caution">
    <text evidence="1">The sequence shown here is derived from an EMBL/GenBank/DDBJ whole genome shotgun (WGS) entry which is preliminary data.</text>
</comment>
<dbReference type="RefSeq" id="WP_207669280.1">
    <property type="nucleotide sequence ID" value="NZ_SOAZ01000005.1"/>
</dbReference>
<sequence length="144" mass="16347">MKRRHGICIAFKRLCNKKYTPFTTSPAHVVSVEKNSNKASAIDSLRRDRINGSNIFTGMVNEEVTTGFVKLACIFFNKLHNILIPINTTKGELIMQAKKTTNQLVIVGKINDVCSCLKYFEKKYIYVKDLIEALKSDNKTKCLN</sequence>
<dbReference type="AlphaFoldDB" id="A0A4R7KUE6"/>
<name>A0A4R7KUE6_9CLOT</name>
<dbReference type="EMBL" id="SOAZ01000005">
    <property type="protein sequence ID" value="TDT61924.1"/>
    <property type="molecule type" value="Genomic_DNA"/>
</dbReference>
<protein>
    <submittedName>
        <fullName evidence="1">Uncharacterized protein</fullName>
    </submittedName>
</protein>
<gene>
    <name evidence="1" type="ORF">EDD71_105103</name>
</gene>
<evidence type="ECO:0000313" key="2">
    <source>
        <dbReference type="Proteomes" id="UP000295325"/>
    </source>
</evidence>
<keyword evidence="2" id="KW-1185">Reference proteome</keyword>
<proteinExistence type="predicted"/>
<organism evidence="1 2">
    <name type="scientific">Fonticella tunisiensis</name>
    <dbReference type="NCBI Taxonomy" id="1096341"/>
    <lineage>
        <taxon>Bacteria</taxon>
        <taxon>Bacillati</taxon>
        <taxon>Bacillota</taxon>
        <taxon>Clostridia</taxon>
        <taxon>Eubacteriales</taxon>
        <taxon>Clostridiaceae</taxon>
        <taxon>Fonticella</taxon>
    </lineage>
</organism>
<accession>A0A4R7KUE6</accession>
<evidence type="ECO:0000313" key="1">
    <source>
        <dbReference type="EMBL" id="TDT61924.1"/>
    </source>
</evidence>